<keyword evidence="5" id="KW-1185">Reference proteome</keyword>
<evidence type="ECO:0000256" key="2">
    <source>
        <dbReference type="SAM" id="SignalP"/>
    </source>
</evidence>
<dbReference type="Pfam" id="PF26607">
    <property type="entry name" value="DUF8189"/>
    <property type="match status" value="1"/>
</dbReference>
<evidence type="ECO:0000313" key="4">
    <source>
        <dbReference type="EMBL" id="MBB4965802.1"/>
    </source>
</evidence>
<name>A0A7W7T4C3_9PSEU</name>
<feature type="signal peptide" evidence="2">
    <location>
        <begin position="1"/>
        <end position="23"/>
    </location>
</feature>
<dbReference type="PANTHER" id="PTHR12993">
    <property type="entry name" value="N-ACETYLGLUCOSAMINYL-PHOSPHATIDYLINOSITOL DE-N-ACETYLASE-RELATED"/>
    <property type="match status" value="1"/>
</dbReference>
<evidence type="ECO:0000313" key="5">
    <source>
        <dbReference type="Proteomes" id="UP000542674"/>
    </source>
</evidence>
<dbReference type="RefSeq" id="WP_184669487.1">
    <property type="nucleotide sequence ID" value="NZ_BAABAI010000038.1"/>
</dbReference>
<dbReference type="GO" id="GO:0016137">
    <property type="term" value="P:glycoside metabolic process"/>
    <property type="evidence" value="ECO:0007669"/>
    <property type="project" value="UniProtKB-ARBA"/>
</dbReference>
<dbReference type="PANTHER" id="PTHR12993:SF23">
    <property type="entry name" value="N-ACETYLGLUCOSAMINYLPHOSPHATIDYLINOSITOL DEACETYLASE"/>
    <property type="match status" value="1"/>
</dbReference>
<protein>
    <submittedName>
        <fullName evidence="4">LmbE family N-acetylglucosaminyl deacetylase</fullName>
    </submittedName>
</protein>
<dbReference type="InterPro" id="IPR003737">
    <property type="entry name" value="GlcNAc_PI_deacetylase-related"/>
</dbReference>
<keyword evidence="2" id="KW-0732">Signal</keyword>
<dbReference type="EMBL" id="JACHJS010000001">
    <property type="protein sequence ID" value="MBB4965802.1"/>
    <property type="molecule type" value="Genomic_DNA"/>
</dbReference>
<dbReference type="AlphaFoldDB" id="A0A7W7T4C3"/>
<gene>
    <name evidence="4" type="ORF">F4559_003161</name>
</gene>
<proteinExistence type="predicted"/>
<evidence type="ECO:0000256" key="1">
    <source>
        <dbReference type="ARBA" id="ARBA00022833"/>
    </source>
</evidence>
<dbReference type="Gene3D" id="2.120.10.70">
    <property type="entry name" value="Fucose-specific lectin"/>
    <property type="match status" value="1"/>
</dbReference>
<dbReference type="InterPro" id="IPR024078">
    <property type="entry name" value="LmbE-like_dom_sf"/>
</dbReference>
<dbReference type="GO" id="GO:0000225">
    <property type="term" value="F:N-acetylglucosaminylphosphatidylinositol deacetylase activity"/>
    <property type="evidence" value="ECO:0007669"/>
    <property type="project" value="TreeGrafter"/>
</dbReference>
<dbReference type="Pfam" id="PF02585">
    <property type="entry name" value="PIG-L"/>
    <property type="match status" value="1"/>
</dbReference>
<organism evidence="4 5">
    <name type="scientific">Saccharothrix violaceirubra</name>
    <dbReference type="NCBI Taxonomy" id="413306"/>
    <lineage>
        <taxon>Bacteria</taxon>
        <taxon>Bacillati</taxon>
        <taxon>Actinomycetota</taxon>
        <taxon>Actinomycetes</taxon>
        <taxon>Pseudonocardiales</taxon>
        <taxon>Pseudonocardiaceae</taxon>
        <taxon>Saccharothrix</taxon>
    </lineage>
</organism>
<sequence>MRAFGILAAVVAITLGTTPPARAVPGDLYLQVVAHEDDDLLFMNPDIDQTIRTGTDTVTVFVTAGQITGAGDTDEIRARNRQRGIQDAYARMAGVPDLDPNAQEEWTGDLLAVAGRQAERYVLTERPEVALLFLNLRDGRLGAVRDSGVTDTTVIPAGGLVTRSFSYDRAGVTAALADVLRLYRPSLVRAQDPLPDARYQPDHGDHVAAARFTDDAVRAWGGRPVQVNYRDYNNVDVPGNLSPGTLDRKSSVFDNYLRYDGNTGLRALLVGMNVRWPRGTGWAGRDADGRARLFVVRAGVAVTYTQNAAGGWDGAVALPAAGGPLAPSIVVGRNADGRSEIVARRLSDHHLLGLHQTTPNGGWAGAWTDLGNPNTSGADQVGQPVLAANTDGRLQLFVKNGGGGVSTRFQTTPNGPWGDWVDLFGTDVQDGLAAITGPQGRIELFAATRQKILHWFQASPNGSFARNDNLPSAVPAGPPTAALSQDGRIEVLYRGAGTEHVVASVQREVNGGWYSTPVVLGGHGGVGSVATVTGPGGRIVAVERNAGTGVSLTTQRGPNAGYGEWVDLGGVVADVPALTLDARGAVVVASIGTDGALYVRTQGEPTPDSPFGPWVRL</sequence>
<accession>A0A7W7T4C3</accession>
<feature type="chain" id="PRO_5030661996" evidence="2">
    <location>
        <begin position="24"/>
        <end position="617"/>
    </location>
</feature>
<dbReference type="Gene3D" id="3.40.50.10320">
    <property type="entry name" value="LmbE-like"/>
    <property type="match status" value="1"/>
</dbReference>
<comment type="caution">
    <text evidence="4">The sequence shown here is derived from an EMBL/GenBank/DDBJ whole genome shotgun (WGS) entry which is preliminary data.</text>
</comment>
<dbReference type="SUPFAM" id="SSF102588">
    <property type="entry name" value="LmbE-like"/>
    <property type="match status" value="1"/>
</dbReference>
<feature type="domain" description="PLL-like beta propeller" evidence="3">
    <location>
        <begin position="286"/>
        <end position="615"/>
    </location>
</feature>
<evidence type="ECO:0000259" key="3">
    <source>
        <dbReference type="Pfam" id="PF26607"/>
    </source>
</evidence>
<keyword evidence="1" id="KW-0862">Zinc</keyword>
<dbReference type="Proteomes" id="UP000542674">
    <property type="component" value="Unassembled WGS sequence"/>
</dbReference>
<reference evidence="4 5" key="1">
    <citation type="submission" date="2020-08" db="EMBL/GenBank/DDBJ databases">
        <title>Sequencing the genomes of 1000 actinobacteria strains.</title>
        <authorList>
            <person name="Klenk H.-P."/>
        </authorList>
    </citation>
    <scope>NUCLEOTIDE SEQUENCE [LARGE SCALE GENOMIC DNA]</scope>
    <source>
        <strain evidence="4 5">DSM 45084</strain>
    </source>
</reference>
<dbReference type="InterPro" id="IPR058502">
    <property type="entry name" value="PLL-like_beta-prop"/>
</dbReference>
<dbReference type="SUPFAM" id="SSF89372">
    <property type="entry name" value="Fucose-specific lectin"/>
    <property type="match status" value="2"/>
</dbReference>